<evidence type="ECO:0000313" key="12">
    <source>
        <dbReference type="Proteomes" id="UP000735302"/>
    </source>
</evidence>
<dbReference type="GO" id="GO:0005737">
    <property type="term" value="C:cytoplasm"/>
    <property type="evidence" value="ECO:0007669"/>
    <property type="project" value="TreeGrafter"/>
</dbReference>
<reference evidence="11 12" key="1">
    <citation type="journal article" date="2021" name="Elife">
        <title>Chloroplast acquisition without the gene transfer in kleptoplastic sea slugs, Plakobranchus ocellatus.</title>
        <authorList>
            <person name="Maeda T."/>
            <person name="Takahashi S."/>
            <person name="Yoshida T."/>
            <person name="Shimamura S."/>
            <person name="Takaki Y."/>
            <person name="Nagai Y."/>
            <person name="Toyoda A."/>
            <person name="Suzuki Y."/>
            <person name="Arimoto A."/>
            <person name="Ishii H."/>
            <person name="Satoh N."/>
            <person name="Nishiyama T."/>
            <person name="Hasebe M."/>
            <person name="Maruyama T."/>
            <person name="Minagawa J."/>
            <person name="Obokata J."/>
            <person name="Shigenobu S."/>
        </authorList>
    </citation>
    <scope>NUCLEOTIDE SEQUENCE [LARGE SCALE GENOMIC DNA]</scope>
</reference>
<evidence type="ECO:0000256" key="9">
    <source>
        <dbReference type="SAM" id="MobiDB-lite"/>
    </source>
</evidence>
<feature type="region of interest" description="Disordered" evidence="9">
    <location>
        <begin position="675"/>
        <end position="695"/>
    </location>
</feature>
<feature type="compositionally biased region" description="Low complexity" evidence="9">
    <location>
        <begin position="676"/>
        <end position="691"/>
    </location>
</feature>
<dbReference type="GO" id="GO:0005929">
    <property type="term" value="C:cilium"/>
    <property type="evidence" value="ECO:0007669"/>
    <property type="project" value="TreeGrafter"/>
</dbReference>
<dbReference type="GO" id="GO:0007399">
    <property type="term" value="P:nervous system development"/>
    <property type="evidence" value="ECO:0007669"/>
    <property type="project" value="TreeGrafter"/>
</dbReference>
<dbReference type="PANTHER" id="PTHR21082:SF4">
    <property type="entry name" value="PROTEIN INTURNED"/>
    <property type="match status" value="1"/>
</dbReference>
<dbReference type="PROSITE" id="PS50106">
    <property type="entry name" value="PDZ"/>
    <property type="match status" value="1"/>
</dbReference>
<feature type="compositionally biased region" description="Low complexity" evidence="9">
    <location>
        <begin position="749"/>
        <end position="758"/>
    </location>
</feature>
<keyword evidence="12" id="KW-1185">Reference proteome</keyword>
<evidence type="ECO:0000256" key="5">
    <source>
        <dbReference type="ARBA" id="ARBA00022473"/>
    </source>
</evidence>
<evidence type="ECO:0000256" key="4">
    <source>
        <dbReference type="ARBA" id="ARBA00015639"/>
    </source>
</evidence>
<keyword evidence="5" id="KW-0217">Developmental protein</keyword>
<dbReference type="GO" id="GO:0009986">
    <property type="term" value="C:cell surface"/>
    <property type="evidence" value="ECO:0007669"/>
    <property type="project" value="UniProtKB-SubCell"/>
</dbReference>
<dbReference type="SMART" id="SM00228">
    <property type="entry name" value="PDZ"/>
    <property type="match status" value="1"/>
</dbReference>
<accession>A0AAV3YF99</accession>
<feature type="compositionally biased region" description="Low complexity" evidence="9">
    <location>
        <begin position="46"/>
        <end position="57"/>
    </location>
</feature>
<evidence type="ECO:0000256" key="1">
    <source>
        <dbReference type="ARBA" id="ARBA00004120"/>
    </source>
</evidence>
<comment type="similarity">
    <text evidence="3">Belongs to the inturned family.</text>
</comment>
<dbReference type="InterPro" id="IPR036034">
    <property type="entry name" value="PDZ_sf"/>
</dbReference>
<dbReference type="EMBL" id="BLXT01000945">
    <property type="protein sequence ID" value="GFN81526.1"/>
    <property type="molecule type" value="Genomic_DNA"/>
</dbReference>
<dbReference type="InterPro" id="IPR043988">
    <property type="entry name" value="CCZ1/INTU_longin_2"/>
</dbReference>
<dbReference type="Pfam" id="PF19031">
    <property type="entry name" value="Intu_longin_1"/>
    <property type="match status" value="1"/>
</dbReference>
<feature type="region of interest" description="Disordered" evidence="9">
    <location>
        <begin position="1"/>
        <end position="67"/>
    </location>
</feature>
<evidence type="ECO:0000256" key="6">
    <source>
        <dbReference type="ARBA" id="ARBA00022490"/>
    </source>
</evidence>
<feature type="region of interest" description="Disordered" evidence="9">
    <location>
        <begin position="85"/>
        <end position="155"/>
    </location>
</feature>
<feature type="compositionally biased region" description="Polar residues" evidence="9">
    <location>
        <begin position="16"/>
        <end position="31"/>
    </location>
</feature>
<dbReference type="PANTHER" id="PTHR21082">
    <property type="entry name" value="PROTEIN INTURNED"/>
    <property type="match status" value="1"/>
</dbReference>
<evidence type="ECO:0000313" key="11">
    <source>
        <dbReference type="EMBL" id="GFN81526.1"/>
    </source>
</evidence>
<dbReference type="InterPro" id="IPR001478">
    <property type="entry name" value="PDZ"/>
</dbReference>
<comment type="caution">
    <text evidence="11">The sequence shown here is derived from an EMBL/GenBank/DDBJ whole genome shotgun (WGS) entry which is preliminary data.</text>
</comment>
<feature type="compositionally biased region" description="Low complexity" evidence="9">
    <location>
        <begin position="132"/>
        <end position="154"/>
    </location>
</feature>
<dbReference type="AlphaFoldDB" id="A0AAV3YF99"/>
<dbReference type="Pfam" id="PF19032">
    <property type="entry name" value="Intu_longin_2"/>
    <property type="match status" value="1"/>
</dbReference>
<feature type="compositionally biased region" description="Basic and acidic residues" evidence="9">
    <location>
        <begin position="93"/>
        <end position="124"/>
    </location>
</feature>
<feature type="domain" description="PDZ" evidence="10">
    <location>
        <begin position="189"/>
        <end position="253"/>
    </location>
</feature>
<dbReference type="Proteomes" id="UP000735302">
    <property type="component" value="Unassembled WGS sequence"/>
</dbReference>
<evidence type="ECO:0000256" key="8">
    <source>
        <dbReference type="ARBA" id="ARBA00032633"/>
    </source>
</evidence>
<keyword evidence="7" id="KW-0970">Cilium biogenesis/degradation</keyword>
<name>A0AAV3YF99_9GAST</name>
<evidence type="ECO:0000256" key="7">
    <source>
        <dbReference type="ARBA" id="ARBA00022794"/>
    </source>
</evidence>
<gene>
    <name evidence="11" type="ORF">PoB_000803200</name>
</gene>
<dbReference type="Gene3D" id="2.30.42.10">
    <property type="match status" value="1"/>
</dbReference>
<comment type="subcellular location">
    <subcellularLocation>
        <location evidence="2">Cell surface</location>
    </subcellularLocation>
    <subcellularLocation>
        <location evidence="1">Cytoplasm</location>
        <location evidence="1">Cytoskeleton</location>
        <location evidence="1">Cilium basal body</location>
    </subcellularLocation>
</comment>
<feature type="region of interest" description="Disordered" evidence="9">
    <location>
        <begin position="731"/>
        <end position="764"/>
    </location>
</feature>
<dbReference type="InterPro" id="IPR039151">
    <property type="entry name" value="INTU"/>
</dbReference>
<evidence type="ECO:0000256" key="3">
    <source>
        <dbReference type="ARBA" id="ARBA00010034"/>
    </source>
</evidence>
<sequence length="935" mass="104511">MRKPRGSIEQSRKHQNSNQAHANFHQTSHVNGSLGHENESFSSGPKSQESAAKSQSKNGLSRHSKASDGYILTENSYGQLHLAQRLNSSEDEEKIKSRDAIRQKSKEMHQKSKEMQQRLRERQGGVRSKKQSNAATSEANSSSASLSAPASINSKGGKERRIKHILLSPEYRFLSGNETSGVEICQKLFGITVFEYSNGKADRQHVYRDRKLVVQGVIEGSKAFLSGNISRGDMLIRINDVDVSWRNFTQLLKAQHKREVRLTFQSPKIIGPKSSYTVLQVPEADLCLATLGKRLAHIQEELIHCNCVAMYLTLTQATNDTELDQMEDVVYAFPPGEEVLTALRGLFITLSSALMDVVGQPAIRSHLQLNNSEVHVAYKQCGRDVLVFVMPGNRISASSLENVLNSFSSLLVLLFGDFQSVFQDCDRVWLDKLIALMFHCALQLPSSRLQSGLVQYPRLASMLTSNPYSVRLLGLPNKDKLLCDEILNEFESMDFDDYLNDAELFLRRKYVIRGTSLYYKGLLITTHLQEEQQRDVNLFLNCHNLLSLSSWQEVNQVFVWHEFKQYASQNTRISFPVGYKPCVTRSFLMVVGLHYYYLAVLIDAGWSPHDSQDQQARPLPLLVDQGRATLEQLQTDEVHMSQCCEESLTNTNLDVALGNPDHLCVHHSPRNRLASRDLAASSKSSSSNAKLPLTSTKMANDAQVFARSKSVDRMDERDFSSQQEANLMMRRHGSKHSYGSNDSGGSGSSGPSKQSKGSRVSSTTDLTSISRSLSVVYIDKGMATIGRLTRGHDNGLFSYVHLDDNAGILVAPTDSQVLEQHSGLQAEVLDNFAVACHRLKCFLNFSSKDFEDGDEKTKATFLSCVDRKETSIKEAGTLFSCSFQSSHDKRQICSLSYWVVGRVVESPRPQLLFVCFHESADQCMVETAFSLGFGT</sequence>
<keyword evidence="6" id="KW-0963">Cytoplasm</keyword>
<evidence type="ECO:0000259" key="10">
    <source>
        <dbReference type="PROSITE" id="PS50106"/>
    </source>
</evidence>
<dbReference type="SUPFAM" id="SSF50156">
    <property type="entry name" value="PDZ domain-like"/>
    <property type="match status" value="1"/>
</dbReference>
<dbReference type="GO" id="GO:0001736">
    <property type="term" value="P:establishment of planar polarity"/>
    <property type="evidence" value="ECO:0007669"/>
    <property type="project" value="InterPro"/>
</dbReference>
<protein>
    <recommendedName>
        <fullName evidence="4">Protein inturned</fullName>
    </recommendedName>
    <alternativeName>
        <fullName evidence="8">Inturned planar cell polarity effector homolog</fullName>
    </alternativeName>
</protein>
<dbReference type="GO" id="GO:0016192">
    <property type="term" value="P:vesicle-mediated transport"/>
    <property type="evidence" value="ECO:0007669"/>
    <property type="project" value="InterPro"/>
</dbReference>
<evidence type="ECO:0000256" key="2">
    <source>
        <dbReference type="ARBA" id="ARBA00004241"/>
    </source>
</evidence>
<dbReference type="InterPro" id="IPR043987">
    <property type="entry name" value="CCZ1/INTU/HSP4_longin_1"/>
</dbReference>
<organism evidence="11 12">
    <name type="scientific">Plakobranchus ocellatus</name>
    <dbReference type="NCBI Taxonomy" id="259542"/>
    <lineage>
        <taxon>Eukaryota</taxon>
        <taxon>Metazoa</taxon>
        <taxon>Spiralia</taxon>
        <taxon>Lophotrochozoa</taxon>
        <taxon>Mollusca</taxon>
        <taxon>Gastropoda</taxon>
        <taxon>Heterobranchia</taxon>
        <taxon>Euthyneura</taxon>
        <taxon>Panpulmonata</taxon>
        <taxon>Sacoglossa</taxon>
        <taxon>Placobranchoidea</taxon>
        <taxon>Plakobranchidae</taxon>
        <taxon>Plakobranchus</taxon>
    </lineage>
</organism>
<dbReference type="GO" id="GO:0060271">
    <property type="term" value="P:cilium assembly"/>
    <property type="evidence" value="ECO:0007669"/>
    <property type="project" value="InterPro"/>
</dbReference>
<proteinExistence type="inferred from homology"/>
<dbReference type="CDD" id="cd00136">
    <property type="entry name" value="PDZ_canonical"/>
    <property type="match status" value="1"/>
</dbReference>